<feature type="compositionally biased region" description="Basic and acidic residues" evidence="1">
    <location>
        <begin position="469"/>
        <end position="480"/>
    </location>
</feature>
<accession>A0ABR2GVS2</accession>
<feature type="region of interest" description="Disordered" evidence="1">
    <location>
        <begin position="753"/>
        <end position="800"/>
    </location>
</feature>
<reference evidence="2 3" key="1">
    <citation type="submission" date="2024-04" db="EMBL/GenBank/DDBJ databases">
        <title>Tritrichomonas musculus Genome.</title>
        <authorList>
            <person name="Alves-Ferreira E."/>
            <person name="Grigg M."/>
            <person name="Lorenzi H."/>
            <person name="Galac M."/>
        </authorList>
    </citation>
    <scope>NUCLEOTIDE SEQUENCE [LARGE SCALE GENOMIC DNA]</scope>
    <source>
        <strain evidence="2 3">EAF2021</strain>
    </source>
</reference>
<evidence type="ECO:0000313" key="3">
    <source>
        <dbReference type="Proteomes" id="UP001470230"/>
    </source>
</evidence>
<name>A0ABR2GVS2_9EUKA</name>
<keyword evidence="3" id="KW-1185">Reference proteome</keyword>
<feature type="compositionally biased region" description="Basic and acidic residues" evidence="1">
    <location>
        <begin position="753"/>
        <end position="782"/>
    </location>
</feature>
<evidence type="ECO:0008006" key="4">
    <source>
        <dbReference type="Google" id="ProtNLM"/>
    </source>
</evidence>
<evidence type="ECO:0000256" key="1">
    <source>
        <dbReference type="SAM" id="MobiDB-lite"/>
    </source>
</evidence>
<sequence>MNDENETTQEETKIDLLLEGFQPESIDEYAPQIILSPLTSTFHYQEVNHSTFSSHLSPFFDLLDQSSSFRERWKKFREFFYHYPSGSLSLLIDFYNSAKEWSKAFEPFEGKKFYFLRRGNHWPFFRLLMLPAFDEFFQTIAIIYKNDIKYEINLVNNQDFLDFIKHGQDSPISTVIDKIIKAYEKIFCISIYPQSVPTAYVPTKRNLNKKEDTKGSNDSDDYTPINEMNYNLSDTLHEILIEKRINLILNKYFGGKFKEENFLYSVPIYREFSIESGFQNKIKDKCYFEFFIEKVLESLPPYQQIFSHLMSGIPIIKNIKDPISFQNDSDSNLIFDKLRVRQSKLTFRYFLYSLSIIKNFYSILHIFQAYYSMGKNINPEIFKQVNTIFYQQFKLTKFIMKYEENFQLLIRQNILIFLYYIKQLKFIGNDAERRNRILKQDDDESDDEEIIYYPFSDDFNTLNPDSDIETSKEKKNLDKKANKKTTKKSTTIKDQKNDKKKDNTKDQKNDKGNDQKNDNKVDQKNDQEKEIKKTNKDSKTKSDQKNDKKSENRRKKSKNKGNDNDIDQKNAEFQIALLKLESIDEDTLYLKKLKSLIPSIFSTDALANSSSMFISMLIALCFKVKLANNIDEYFFQWPMAIDFRNTIDDFTNYSFLYIQQKRDGKHKMPSIVKKMIECATNPDDHPFNNNENTNFLCLFSIYDSAFIAAPDLREEIKKEAEEVLSDALNNVANCLMGYNDIDISLVRIEKEKEKKAKQNQNTKDKKDKKQQEKEEKKSEKQSSKQHKKQETNDQINTQNEEINDCSFQEYTDPRNNINNRFLSFLKIQSFPMLDNLYQIGSILSSRLNNLFIEKIDQHLHESLIEESIEVAINRLDEDRDKIILLNTRHDFLVANGACLYPFNDMMDSAMYIKKVGQIESRVSVKWGDRLVNDIINNFTFNLVNLNFTKPINENENSEFNTDKLFTLLKLTPFGGTTYYIKVILKSLSNDENMTKMITKINDFQKMLGQFSPCPIQPNGPNFESQYESYKEAIEKIKFDQEKFKEVFKQMELLGNHLCMLLILDLASQVDQSNHTTFSSYLLRSVEASKGKQACSFIFDEEWLRLYEPTPVSKNEEMAQIDTKFAYFERLKRQYGISEKEEQLQSNEITKIDRKSEVDLNSALMEGIEFFQELIQEREDLETNKIENMINAMLFWIAMNENAENFSGGFLICVVALLKALDMWNSFKIDFVLQRLCYQLKIKTKNQKTHNSIYTLYYQLELCDYFV</sequence>
<dbReference type="PANTHER" id="PTHR48134">
    <property type="entry name" value="GLYCOPROTEIN 96-92-RELATED-RELATED"/>
    <property type="match status" value="1"/>
</dbReference>
<protein>
    <recommendedName>
        <fullName evidence="4">VPS9 domain-containing protein</fullName>
    </recommendedName>
</protein>
<feature type="compositionally biased region" description="Basic and acidic residues" evidence="1">
    <location>
        <begin position="491"/>
        <end position="550"/>
    </location>
</feature>
<dbReference type="Proteomes" id="UP001470230">
    <property type="component" value="Unassembled WGS sequence"/>
</dbReference>
<evidence type="ECO:0000313" key="2">
    <source>
        <dbReference type="EMBL" id="KAK8837751.1"/>
    </source>
</evidence>
<dbReference type="PANTHER" id="PTHR48134:SF2">
    <property type="entry name" value="OS04G0609100 PROTEIN"/>
    <property type="match status" value="1"/>
</dbReference>
<dbReference type="EMBL" id="JAPFFF010000058">
    <property type="protein sequence ID" value="KAK8837751.1"/>
    <property type="molecule type" value="Genomic_DNA"/>
</dbReference>
<feature type="region of interest" description="Disordered" evidence="1">
    <location>
        <begin position="462"/>
        <end position="566"/>
    </location>
</feature>
<gene>
    <name evidence="2" type="ORF">M9Y10_036287</name>
</gene>
<organism evidence="2 3">
    <name type="scientific">Tritrichomonas musculus</name>
    <dbReference type="NCBI Taxonomy" id="1915356"/>
    <lineage>
        <taxon>Eukaryota</taxon>
        <taxon>Metamonada</taxon>
        <taxon>Parabasalia</taxon>
        <taxon>Tritrichomonadida</taxon>
        <taxon>Tritrichomonadidae</taxon>
        <taxon>Tritrichomonas</taxon>
    </lineage>
</organism>
<proteinExistence type="predicted"/>
<comment type="caution">
    <text evidence="2">The sequence shown here is derived from an EMBL/GenBank/DDBJ whole genome shotgun (WGS) entry which is preliminary data.</text>
</comment>